<dbReference type="AlphaFoldDB" id="A0A9D1IHQ1"/>
<accession>A0A9D1IHQ1</accession>
<feature type="domain" description="Xylose isomerase-like TIM barrel" evidence="1">
    <location>
        <begin position="20"/>
        <end position="257"/>
    </location>
</feature>
<dbReference type="Pfam" id="PF01261">
    <property type="entry name" value="AP_endonuc_2"/>
    <property type="match status" value="1"/>
</dbReference>
<dbReference type="PANTHER" id="PTHR12110">
    <property type="entry name" value="HYDROXYPYRUVATE ISOMERASE"/>
    <property type="match status" value="1"/>
</dbReference>
<dbReference type="EMBL" id="DVMW01000037">
    <property type="protein sequence ID" value="HIU36262.1"/>
    <property type="molecule type" value="Genomic_DNA"/>
</dbReference>
<reference evidence="2" key="2">
    <citation type="journal article" date="2021" name="PeerJ">
        <title>Extensive microbial diversity within the chicken gut microbiome revealed by metagenomics and culture.</title>
        <authorList>
            <person name="Gilroy R."/>
            <person name="Ravi A."/>
            <person name="Getino M."/>
            <person name="Pursley I."/>
            <person name="Horton D.L."/>
            <person name="Alikhan N.F."/>
            <person name="Baker D."/>
            <person name="Gharbi K."/>
            <person name="Hall N."/>
            <person name="Watson M."/>
            <person name="Adriaenssens E.M."/>
            <person name="Foster-Nyarko E."/>
            <person name="Jarju S."/>
            <person name="Secka A."/>
            <person name="Antonio M."/>
            <person name="Oren A."/>
            <person name="Chaudhuri R.R."/>
            <person name="La Ragione R."/>
            <person name="Hildebrand F."/>
            <person name="Pallen M.J."/>
        </authorList>
    </citation>
    <scope>NUCLEOTIDE SEQUENCE</scope>
    <source>
        <strain evidence="2">ChiGjej1B1-19959</strain>
    </source>
</reference>
<dbReference type="InterPro" id="IPR050312">
    <property type="entry name" value="IolE/XylAMocC-like"/>
</dbReference>
<evidence type="ECO:0000259" key="1">
    <source>
        <dbReference type="Pfam" id="PF01261"/>
    </source>
</evidence>
<sequence length="260" mass="30121">MSVGISTSCFYPRTTEDSLRAVGELGAPCTEIFINAPTELRPAFMDALEDIRKAYGLRVTSFHTYASFTESYYYFSAYERRFTDSLEDFKRYFYGMGLLGAKFLVLHGAKIPGSIPDEQVFERFGVLADLAETNGVTLCQENVVHYRSESPEYMKAMRAYLGERFHMVLDIKQAWRTGVDPYLFAEEFAREIVHIHISDYTDAHDCVVPFAAGTRFDFPKFFSFMQKKGYRGDYMLELYADSFRRPDEIRFAREQLEKCL</sequence>
<comment type="caution">
    <text evidence="2">The sequence shown here is derived from an EMBL/GenBank/DDBJ whole genome shotgun (WGS) entry which is preliminary data.</text>
</comment>
<protein>
    <submittedName>
        <fullName evidence="2">Sugar phosphate isomerase/epimerase</fullName>
    </submittedName>
</protein>
<dbReference type="InterPro" id="IPR036237">
    <property type="entry name" value="Xyl_isomerase-like_sf"/>
</dbReference>
<dbReference type="SUPFAM" id="SSF51658">
    <property type="entry name" value="Xylose isomerase-like"/>
    <property type="match status" value="1"/>
</dbReference>
<proteinExistence type="predicted"/>
<gene>
    <name evidence="2" type="ORF">IAC53_06655</name>
</gene>
<dbReference type="GO" id="GO:0016853">
    <property type="term" value="F:isomerase activity"/>
    <property type="evidence" value="ECO:0007669"/>
    <property type="project" value="UniProtKB-KW"/>
</dbReference>
<name>A0A9D1IHQ1_9FIRM</name>
<organism evidence="2 3">
    <name type="scientific">Candidatus Fimenecus excrementigallinarum</name>
    <dbReference type="NCBI Taxonomy" id="2840816"/>
    <lineage>
        <taxon>Bacteria</taxon>
        <taxon>Bacillati</taxon>
        <taxon>Bacillota</taxon>
        <taxon>Clostridia</taxon>
        <taxon>Candidatus Fimenecus</taxon>
    </lineage>
</organism>
<evidence type="ECO:0000313" key="3">
    <source>
        <dbReference type="Proteomes" id="UP000824071"/>
    </source>
</evidence>
<evidence type="ECO:0000313" key="2">
    <source>
        <dbReference type="EMBL" id="HIU36262.1"/>
    </source>
</evidence>
<reference evidence="2" key="1">
    <citation type="submission" date="2020-10" db="EMBL/GenBank/DDBJ databases">
        <authorList>
            <person name="Gilroy R."/>
        </authorList>
    </citation>
    <scope>NUCLEOTIDE SEQUENCE</scope>
    <source>
        <strain evidence="2">ChiGjej1B1-19959</strain>
    </source>
</reference>
<dbReference type="InterPro" id="IPR013022">
    <property type="entry name" value="Xyl_isomerase-like_TIM-brl"/>
</dbReference>
<dbReference type="Gene3D" id="3.20.20.150">
    <property type="entry name" value="Divalent-metal-dependent TIM barrel enzymes"/>
    <property type="match status" value="1"/>
</dbReference>
<dbReference type="Proteomes" id="UP000824071">
    <property type="component" value="Unassembled WGS sequence"/>
</dbReference>
<keyword evidence="2" id="KW-0413">Isomerase</keyword>